<accession>A0A9E7CX37</accession>
<name>A0A9E7CX37_ALIAG</name>
<protein>
    <submittedName>
        <fullName evidence="1">Uncharacterized protein</fullName>
    </submittedName>
</protein>
<dbReference type="OrthoDB" id="2376133at2"/>
<evidence type="ECO:0000313" key="2">
    <source>
        <dbReference type="Proteomes" id="UP000829401"/>
    </source>
</evidence>
<dbReference type="RefSeq" id="WP_031218138.1">
    <property type="nucleotide sequence ID" value="NZ_AURB01000101.1"/>
</dbReference>
<dbReference type="EMBL" id="CP080467">
    <property type="protein sequence ID" value="UNO47421.1"/>
    <property type="molecule type" value="Genomic_DNA"/>
</dbReference>
<proteinExistence type="predicted"/>
<dbReference type="Proteomes" id="UP000829401">
    <property type="component" value="Chromosome"/>
</dbReference>
<keyword evidence="2" id="KW-1185">Reference proteome</keyword>
<dbReference type="KEGG" id="aaco:K1I37_11915"/>
<organism evidence="1 2">
    <name type="scientific">Alicyclobacillus acidoterrestris (strain ATCC 49025 / DSM 3922 / CIP 106132 / NCIMB 13137 / GD3B)</name>
    <dbReference type="NCBI Taxonomy" id="1356854"/>
    <lineage>
        <taxon>Bacteria</taxon>
        <taxon>Bacillati</taxon>
        <taxon>Bacillota</taxon>
        <taxon>Bacilli</taxon>
        <taxon>Bacillales</taxon>
        <taxon>Alicyclobacillaceae</taxon>
        <taxon>Alicyclobacillus</taxon>
    </lineage>
</organism>
<dbReference type="AlphaFoldDB" id="A0A9E7CX37"/>
<reference evidence="2" key="1">
    <citation type="journal article" date="2022" name="G3 (Bethesda)">
        <title>Unveiling the complete genome sequence of Alicyclobacillus acidoterrestris DSM 3922T, a taint-producing strain.</title>
        <authorList>
            <person name="Leonardo I.C."/>
            <person name="Barreto Crespo M.T."/>
            <person name="Gaspar F.B."/>
        </authorList>
    </citation>
    <scope>NUCLEOTIDE SEQUENCE [LARGE SCALE GENOMIC DNA]</scope>
    <source>
        <strain evidence="2">DSM 3922</strain>
    </source>
</reference>
<sequence length="125" mass="14381">MPEITRIMEISVEEAGDYIFTPAGVLITYRTGQFRVFSESARHNFLRRVVSRHPWDELLSDAVVERGASVRLRDVTAEIDEKIGPDELSTEAVLELCYRTNPRQLFFLRRYFEANSPSQTSMPPS</sequence>
<evidence type="ECO:0000313" key="1">
    <source>
        <dbReference type="EMBL" id="UNO47421.1"/>
    </source>
</evidence>
<gene>
    <name evidence="1" type="ORF">K1I37_11915</name>
</gene>